<reference evidence="2 3" key="1">
    <citation type="submission" date="2019-03" db="EMBL/GenBank/DDBJ databases">
        <title>Single cell metagenomics reveals metabolic interactions within the superorganism composed of flagellate Streblomastix strix and complex community of Bacteroidetes bacteria on its surface.</title>
        <authorList>
            <person name="Treitli S.C."/>
            <person name="Kolisko M."/>
            <person name="Husnik F."/>
            <person name="Keeling P."/>
            <person name="Hampl V."/>
        </authorList>
    </citation>
    <scope>NUCLEOTIDE SEQUENCE [LARGE SCALE GENOMIC DNA]</scope>
    <source>
        <strain evidence="2">ST1C</strain>
    </source>
</reference>
<feature type="compositionally biased region" description="Basic residues" evidence="1">
    <location>
        <begin position="72"/>
        <end position="88"/>
    </location>
</feature>
<evidence type="ECO:0000313" key="3">
    <source>
        <dbReference type="Proteomes" id="UP000324800"/>
    </source>
</evidence>
<accession>A0A5J4U1G1</accession>
<evidence type="ECO:0000313" key="2">
    <source>
        <dbReference type="EMBL" id="KAA6364093.1"/>
    </source>
</evidence>
<comment type="caution">
    <text evidence="2">The sequence shown here is derived from an EMBL/GenBank/DDBJ whole genome shotgun (WGS) entry which is preliminary data.</text>
</comment>
<sequence length="88" mass="10038">MDSSWEHPVSTAEYASVNQTIPIQNANTIPNKENLSEEDTLEIAFEVEEEEEQIEIKRSEFQEDSLGNGGNGRKKKIYGNKQLKVRNI</sequence>
<evidence type="ECO:0000256" key="1">
    <source>
        <dbReference type="SAM" id="MobiDB-lite"/>
    </source>
</evidence>
<organism evidence="2 3">
    <name type="scientific">Streblomastix strix</name>
    <dbReference type="NCBI Taxonomy" id="222440"/>
    <lineage>
        <taxon>Eukaryota</taxon>
        <taxon>Metamonada</taxon>
        <taxon>Preaxostyla</taxon>
        <taxon>Oxymonadida</taxon>
        <taxon>Streblomastigidae</taxon>
        <taxon>Streblomastix</taxon>
    </lineage>
</organism>
<protein>
    <submittedName>
        <fullName evidence="2">Uncharacterized protein</fullName>
    </submittedName>
</protein>
<gene>
    <name evidence="2" type="ORF">EZS28_040381</name>
</gene>
<name>A0A5J4U1G1_9EUKA</name>
<dbReference type="AlphaFoldDB" id="A0A5J4U1G1"/>
<dbReference type="Proteomes" id="UP000324800">
    <property type="component" value="Unassembled WGS sequence"/>
</dbReference>
<feature type="region of interest" description="Disordered" evidence="1">
    <location>
        <begin position="61"/>
        <end position="88"/>
    </location>
</feature>
<dbReference type="EMBL" id="SNRW01022075">
    <property type="protein sequence ID" value="KAA6364093.1"/>
    <property type="molecule type" value="Genomic_DNA"/>
</dbReference>
<proteinExistence type="predicted"/>